<dbReference type="EMBL" id="JAVQLW010000002">
    <property type="protein sequence ID" value="MDS9469125.1"/>
    <property type="molecule type" value="Genomic_DNA"/>
</dbReference>
<protein>
    <submittedName>
        <fullName evidence="3">Gfo/Idh/MocA family oxidoreductase</fullName>
    </submittedName>
</protein>
<feature type="domain" description="Gfo/Idh/MocA-like oxidoreductase N-terminal" evidence="1">
    <location>
        <begin position="2"/>
        <end position="119"/>
    </location>
</feature>
<dbReference type="Proteomes" id="UP001269144">
    <property type="component" value="Unassembled WGS sequence"/>
</dbReference>
<proteinExistence type="predicted"/>
<dbReference type="InterPro" id="IPR036291">
    <property type="entry name" value="NAD(P)-bd_dom_sf"/>
</dbReference>
<accession>A0ABU2HX76</accession>
<sequence length="383" mass="42109">MKTGVIGLGNRIAAILPFLRESCPDLELVAVADPGPDQEQRISEAAPAHHYSDAADMMARHRFDLLLIGSPNHLHLTHLQRALATDTPHIFAEKPVVISLEETLELARLLRAHDGVARVAVGMVLRYSALYRALRASAPDIGEVMSIEAAEHIAPYHGSFFMRDWRRDSAFSGGFMLEKCCHDLDLYQGAVGARPARVASFGGRKKYLPVHRPGQAPDYLRVMSPRWGGTSDAYSGQGDLIDYQTALIEYENGATMAFHTNMNTPDEFRRFAVIGTEGMAEGDFIRNYFKLTRAHDSAVLIDHPEIGKAGDMTHHYGADEAMCRDLAAHWRGELTELPLTVTDALEAGVTALAMDQARREGRVVDLAGFWAEFDTALSGKAVA</sequence>
<comment type="caution">
    <text evidence="3">The sequence shown here is derived from an EMBL/GenBank/DDBJ whole genome shotgun (WGS) entry which is preliminary data.</text>
</comment>
<organism evidence="3 4">
    <name type="scientific">Paracoccus aurantius</name>
    <dbReference type="NCBI Taxonomy" id="3073814"/>
    <lineage>
        <taxon>Bacteria</taxon>
        <taxon>Pseudomonadati</taxon>
        <taxon>Pseudomonadota</taxon>
        <taxon>Alphaproteobacteria</taxon>
        <taxon>Rhodobacterales</taxon>
        <taxon>Paracoccaceae</taxon>
        <taxon>Paracoccus</taxon>
    </lineage>
</organism>
<dbReference type="InterPro" id="IPR000683">
    <property type="entry name" value="Gfo/Idh/MocA-like_OxRdtase_N"/>
</dbReference>
<name>A0ABU2HX76_9RHOB</name>
<dbReference type="SUPFAM" id="SSF51735">
    <property type="entry name" value="NAD(P)-binding Rossmann-fold domains"/>
    <property type="match status" value="1"/>
</dbReference>
<dbReference type="PANTHER" id="PTHR43377">
    <property type="entry name" value="BILIVERDIN REDUCTASE A"/>
    <property type="match status" value="1"/>
</dbReference>
<dbReference type="InterPro" id="IPR055170">
    <property type="entry name" value="GFO_IDH_MocA-like_dom"/>
</dbReference>
<reference evidence="4" key="1">
    <citation type="submission" date="2023-07" db="EMBL/GenBank/DDBJ databases">
        <title>Paracoccus sp. MBLB3053 whole genome sequence.</title>
        <authorList>
            <person name="Hwang C.Y."/>
            <person name="Cho E.-S."/>
            <person name="Seo M.-J."/>
        </authorList>
    </citation>
    <scope>NUCLEOTIDE SEQUENCE [LARGE SCALE GENOMIC DNA]</scope>
    <source>
        <strain evidence="4">MBLB3053</strain>
    </source>
</reference>
<dbReference type="Pfam" id="PF22725">
    <property type="entry name" value="GFO_IDH_MocA_C3"/>
    <property type="match status" value="1"/>
</dbReference>
<keyword evidence="4" id="KW-1185">Reference proteome</keyword>
<evidence type="ECO:0000259" key="1">
    <source>
        <dbReference type="Pfam" id="PF01408"/>
    </source>
</evidence>
<evidence type="ECO:0000313" key="4">
    <source>
        <dbReference type="Proteomes" id="UP001269144"/>
    </source>
</evidence>
<dbReference type="SUPFAM" id="SSF55347">
    <property type="entry name" value="Glyceraldehyde-3-phosphate dehydrogenase-like, C-terminal domain"/>
    <property type="match status" value="1"/>
</dbReference>
<dbReference type="Gene3D" id="3.40.50.720">
    <property type="entry name" value="NAD(P)-binding Rossmann-like Domain"/>
    <property type="match status" value="1"/>
</dbReference>
<evidence type="ECO:0000259" key="2">
    <source>
        <dbReference type="Pfam" id="PF22725"/>
    </source>
</evidence>
<gene>
    <name evidence="3" type="ORF">RGQ15_16290</name>
</gene>
<dbReference type="RefSeq" id="WP_311161650.1">
    <property type="nucleotide sequence ID" value="NZ_JAVQLW010000002.1"/>
</dbReference>
<dbReference type="Gene3D" id="3.30.360.10">
    <property type="entry name" value="Dihydrodipicolinate Reductase, domain 2"/>
    <property type="match status" value="1"/>
</dbReference>
<evidence type="ECO:0000313" key="3">
    <source>
        <dbReference type="EMBL" id="MDS9469125.1"/>
    </source>
</evidence>
<feature type="domain" description="GFO/IDH/MocA-like oxidoreductase" evidence="2">
    <location>
        <begin position="140"/>
        <end position="280"/>
    </location>
</feature>
<dbReference type="InterPro" id="IPR051450">
    <property type="entry name" value="Gfo/Idh/MocA_Oxidoreductases"/>
</dbReference>
<dbReference type="PANTHER" id="PTHR43377:SF2">
    <property type="entry name" value="BINDING ROSSMANN FOLD OXIDOREDUCTASE, PUTATIVE (AFU_ORTHOLOGUE AFUA_4G00560)-RELATED"/>
    <property type="match status" value="1"/>
</dbReference>
<dbReference type="Pfam" id="PF01408">
    <property type="entry name" value="GFO_IDH_MocA"/>
    <property type="match status" value="1"/>
</dbReference>